<dbReference type="Pfam" id="PF13487">
    <property type="entry name" value="HD_5"/>
    <property type="match status" value="1"/>
</dbReference>
<evidence type="ECO:0000313" key="3">
    <source>
        <dbReference type="EMBL" id="QDU63728.1"/>
    </source>
</evidence>
<dbReference type="PANTHER" id="PTHR43155:SF2">
    <property type="entry name" value="CYCLIC DI-GMP PHOSPHODIESTERASE PA4108"/>
    <property type="match status" value="1"/>
</dbReference>
<name>A0A518B9R2_9BACT</name>
<keyword evidence="4" id="KW-1185">Reference proteome</keyword>
<evidence type="ECO:0000259" key="2">
    <source>
        <dbReference type="PROSITE" id="PS51832"/>
    </source>
</evidence>
<dbReference type="PROSITE" id="PS51832">
    <property type="entry name" value="HD_GYP"/>
    <property type="match status" value="1"/>
</dbReference>
<keyword evidence="3" id="KW-0378">Hydrolase</keyword>
<dbReference type="EMBL" id="CP036279">
    <property type="protein sequence ID" value="QDU63728.1"/>
    <property type="molecule type" value="Genomic_DNA"/>
</dbReference>
<dbReference type="GO" id="GO:0071111">
    <property type="term" value="F:cyclic-guanylate-specific phosphodiesterase activity"/>
    <property type="evidence" value="ECO:0007669"/>
    <property type="project" value="UniProtKB-EC"/>
</dbReference>
<proteinExistence type="predicted"/>
<evidence type="ECO:0000256" key="1">
    <source>
        <dbReference type="SAM" id="MobiDB-lite"/>
    </source>
</evidence>
<feature type="region of interest" description="Disordered" evidence="1">
    <location>
        <begin position="1"/>
        <end position="22"/>
    </location>
</feature>
<dbReference type="CDD" id="cd00077">
    <property type="entry name" value="HDc"/>
    <property type="match status" value="1"/>
</dbReference>
<dbReference type="Gene3D" id="1.10.3210.10">
    <property type="entry name" value="Hypothetical protein af1432"/>
    <property type="match status" value="1"/>
</dbReference>
<accession>A0A518B9R2</accession>
<dbReference type="RefSeq" id="WP_145261413.1">
    <property type="nucleotide sequence ID" value="NZ_CP036279.1"/>
</dbReference>
<dbReference type="SUPFAM" id="SSF109604">
    <property type="entry name" value="HD-domain/PDEase-like"/>
    <property type="match status" value="1"/>
</dbReference>
<dbReference type="OrthoDB" id="9759601at2"/>
<dbReference type="Proteomes" id="UP000317093">
    <property type="component" value="Chromosome"/>
</dbReference>
<dbReference type="AlphaFoldDB" id="A0A518B9R2"/>
<dbReference type="PANTHER" id="PTHR43155">
    <property type="entry name" value="CYCLIC DI-GMP PHOSPHODIESTERASE PA4108-RELATED"/>
    <property type="match status" value="1"/>
</dbReference>
<dbReference type="InterPro" id="IPR037522">
    <property type="entry name" value="HD_GYP_dom"/>
</dbReference>
<dbReference type="KEGG" id="knv:Pan216_46090"/>
<dbReference type="EC" id="3.1.4.52" evidence="3"/>
<dbReference type="InterPro" id="IPR003607">
    <property type="entry name" value="HD/PDEase_dom"/>
</dbReference>
<protein>
    <submittedName>
        <fullName evidence="3">Cyclic di-GMP phosphodiesterase response regulator RpfG</fullName>
        <ecNumber evidence="3">3.1.4.52</ecNumber>
    </submittedName>
</protein>
<dbReference type="NCBIfam" id="TIGR00277">
    <property type="entry name" value="HDIG"/>
    <property type="match status" value="1"/>
</dbReference>
<feature type="domain" description="HD-GYP" evidence="2">
    <location>
        <begin position="194"/>
        <end position="391"/>
    </location>
</feature>
<organism evidence="3 4">
    <name type="scientific">Kolteria novifilia</name>
    <dbReference type="NCBI Taxonomy" id="2527975"/>
    <lineage>
        <taxon>Bacteria</taxon>
        <taxon>Pseudomonadati</taxon>
        <taxon>Planctomycetota</taxon>
        <taxon>Planctomycetia</taxon>
        <taxon>Kolteriales</taxon>
        <taxon>Kolteriaceae</taxon>
        <taxon>Kolteria</taxon>
    </lineage>
</organism>
<reference evidence="3 4" key="1">
    <citation type="submission" date="2019-02" db="EMBL/GenBank/DDBJ databases">
        <title>Deep-cultivation of Planctomycetes and their phenomic and genomic characterization uncovers novel biology.</title>
        <authorList>
            <person name="Wiegand S."/>
            <person name="Jogler M."/>
            <person name="Boedeker C."/>
            <person name="Pinto D."/>
            <person name="Vollmers J."/>
            <person name="Rivas-Marin E."/>
            <person name="Kohn T."/>
            <person name="Peeters S.H."/>
            <person name="Heuer A."/>
            <person name="Rast P."/>
            <person name="Oberbeckmann S."/>
            <person name="Bunk B."/>
            <person name="Jeske O."/>
            <person name="Meyerdierks A."/>
            <person name="Storesund J.E."/>
            <person name="Kallscheuer N."/>
            <person name="Luecker S."/>
            <person name="Lage O.M."/>
            <person name="Pohl T."/>
            <person name="Merkel B.J."/>
            <person name="Hornburger P."/>
            <person name="Mueller R.-W."/>
            <person name="Bruemmer F."/>
            <person name="Labrenz M."/>
            <person name="Spormann A.M."/>
            <person name="Op den Camp H."/>
            <person name="Overmann J."/>
            <person name="Amann R."/>
            <person name="Jetten M.S.M."/>
            <person name="Mascher T."/>
            <person name="Medema M.H."/>
            <person name="Devos D.P."/>
            <person name="Kaster A.-K."/>
            <person name="Ovreas L."/>
            <person name="Rohde M."/>
            <person name="Galperin M.Y."/>
            <person name="Jogler C."/>
        </authorList>
    </citation>
    <scope>NUCLEOTIDE SEQUENCE [LARGE SCALE GENOMIC DNA]</scope>
    <source>
        <strain evidence="3 4">Pan216</strain>
    </source>
</reference>
<feature type="region of interest" description="Disordered" evidence="1">
    <location>
        <begin position="134"/>
        <end position="157"/>
    </location>
</feature>
<dbReference type="InterPro" id="IPR006675">
    <property type="entry name" value="HDIG_dom"/>
</dbReference>
<sequence length="460" mass="50159">MNHPLTSPLSTPLTAQPVSPAGSSRTFSVMALPLGYEAQHVFQSRGGSVLLPAGQRVTPRFLWMLQQSQIGFVELTDLEAGFLAERGVNTSARPPRVPAPQGARTDAARTIERDLVKPHALSVVRAGPPFKDRFRDLRGQPYDEETRTSLSEHDARSERQLRDIFASMKETPEQGASDPIDVGPFGEIILGYMDHLRADADLVHASALIGDRQDYLVRHSLQLATLAMGIASEIGYDARNVMLVGLAGLLHDVGMLQVPPEVRGADRQLTDDEFDLVTRHVEHTAAILARAHGLPHVVRLAAYQVHERRNGKGYPSGCHGGQIHPYSQILGVADTYLALVTGRPHQLPVLPYRALETMLDLTRDGAFEPKLVQALLRVLSLFPLGSDVLLSNQAVARVVRSNGIDYTLPIVVLTHGPDGEVLMDGPQIDLTQERSLQVIQAVAPALLSGETDERRENGAV</sequence>
<feature type="compositionally biased region" description="Basic and acidic residues" evidence="1">
    <location>
        <begin position="144"/>
        <end position="157"/>
    </location>
</feature>
<dbReference type="SMART" id="SM00471">
    <property type="entry name" value="HDc"/>
    <property type="match status" value="1"/>
</dbReference>
<evidence type="ECO:0000313" key="4">
    <source>
        <dbReference type="Proteomes" id="UP000317093"/>
    </source>
</evidence>
<gene>
    <name evidence="3" type="primary">rpfG_4</name>
    <name evidence="3" type="ORF">Pan216_46090</name>
</gene>